<evidence type="ECO:0000256" key="1">
    <source>
        <dbReference type="SAM" id="MobiDB-lite"/>
    </source>
</evidence>
<protein>
    <recommendedName>
        <fullName evidence="5">Nickel/cobalt transporter regulator</fullName>
    </recommendedName>
</protein>
<gene>
    <name evidence="3" type="ORF">JYB87_07280</name>
</gene>
<evidence type="ECO:0000256" key="2">
    <source>
        <dbReference type="SAM" id="SignalP"/>
    </source>
</evidence>
<evidence type="ECO:0008006" key="5">
    <source>
        <dbReference type="Google" id="ProtNLM"/>
    </source>
</evidence>
<feature type="region of interest" description="Disordered" evidence="1">
    <location>
        <begin position="34"/>
        <end position="53"/>
    </location>
</feature>
<evidence type="ECO:0000313" key="3">
    <source>
        <dbReference type="EMBL" id="QSX35012.1"/>
    </source>
</evidence>
<evidence type="ECO:0000313" key="4">
    <source>
        <dbReference type="Proteomes" id="UP000662770"/>
    </source>
</evidence>
<proteinExistence type="predicted"/>
<dbReference type="Gene3D" id="3.10.450.160">
    <property type="entry name" value="inner membrane protein cigr"/>
    <property type="match status" value="1"/>
</dbReference>
<feature type="chain" id="PRO_5045502022" description="Nickel/cobalt transporter regulator" evidence="2">
    <location>
        <begin position="27"/>
        <end position="105"/>
    </location>
</feature>
<dbReference type="RefSeq" id="WP_207356208.1">
    <property type="nucleotide sequence ID" value="NZ_CP071503.1"/>
</dbReference>
<keyword evidence="2" id="KW-0732">Signal</keyword>
<name>A0ABX7QU40_9GAMM</name>
<accession>A0ABX7QU40</accession>
<keyword evidence="4" id="KW-1185">Reference proteome</keyword>
<reference evidence="3 4" key="1">
    <citation type="submission" date="2021-03" db="EMBL/GenBank/DDBJ databases">
        <title>Novel species identification of genus Shewanella.</title>
        <authorList>
            <person name="Liu G."/>
            <person name="Zhang Q."/>
        </authorList>
    </citation>
    <scope>NUCLEOTIDE SEQUENCE [LARGE SCALE GENOMIC DNA]</scope>
    <source>
        <strain evidence="3 4">FJAT-51800</strain>
    </source>
</reference>
<dbReference type="Proteomes" id="UP000662770">
    <property type="component" value="Chromosome"/>
</dbReference>
<feature type="signal peptide" evidence="2">
    <location>
        <begin position="1"/>
        <end position="26"/>
    </location>
</feature>
<sequence length="105" mass="11711">MTTRISHILAAISVATTLMLPSVSFAKNDHGELPPGLQKKAAKGKPLPPGWQKQYHRGDIIERDLYDRGRIVVPLDDKGLITVNIEGTLFKLNQKTREIIDILAR</sequence>
<organism evidence="3 4">
    <name type="scientific">Shewanella avicenniae</name>
    <dbReference type="NCBI Taxonomy" id="2814294"/>
    <lineage>
        <taxon>Bacteria</taxon>
        <taxon>Pseudomonadati</taxon>
        <taxon>Pseudomonadota</taxon>
        <taxon>Gammaproteobacteria</taxon>
        <taxon>Alteromonadales</taxon>
        <taxon>Shewanellaceae</taxon>
        <taxon>Shewanella</taxon>
    </lineage>
</organism>
<dbReference type="EMBL" id="CP071503">
    <property type="protein sequence ID" value="QSX35012.1"/>
    <property type="molecule type" value="Genomic_DNA"/>
</dbReference>